<accession>A0A7S4WFP0</accession>
<evidence type="ECO:0000313" key="1">
    <source>
        <dbReference type="EMBL" id="CAE4670622.1"/>
    </source>
</evidence>
<name>A0A7S4WFP0_9STRA</name>
<sequence>MTTKIHSSTKSSAFPMPLAPRPRSIAFRPVLNFQRENQKHDNFLSIETEEEKSTCTWNINTQTLKDSSTIFPIERTHVVLKNISASIVADRVAECLEENSIFATFHGDEAMVIAETKDHTRFEIRLLKHQTENKKDSLLLEVQRKSGCTISFHWAARSILKSAQGIAVKAKIPRPPVVLSLPEDESKDQIDAIEEIENIEELLEKDRLDANVLGMESLRSLTSLLSTSAKNAEIISRSIFYNEEGNPMIGNKLKSFMQTRHHIKDDECDTQRNFERIIYSHALAVFANSLETISTIRDAPVMEPDTWLSEELLPLLLREIQCAERPHDAFKAARCLHALVGASVDCRVEAFNTGVLSTTFDMTKNGTC</sequence>
<dbReference type="AlphaFoldDB" id="A0A7S4WFP0"/>
<dbReference type="EMBL" id="HBNS01062128">
    <property type="protein sequence ID" value="CAE4670622.1"/>
    <property type="molecule type" value="Transcribed_RNA"/>
</dbReference>
<gene>
    <name evidence="1" type="ORF">DBRI00130_LOCUS44828</name>
</gene>
<protein>
    <submittedName>
        <fullName evidence="1">Uncharacterized protein</fullName>
    </submittedName>
</protein>
<organism evidence="1">
    <name type="scientific">Ditylum brightwellii</name>
    <dbReference type="NCBI Taxonomy" id="49249"/>
    <lineage>
        <taxon>Eukaryota</taxon>
        <taxon>Sar</taxon>
        <taxon>Stramenopiles</taxon>
        <taxon>Ochrophyta</taxon>
        <taxon>Bacillariophyta</taxon>
        <taxon>Mediophyceae</taxon>
        <taxon>Lithodesmiophycidae</taxon>
        <taxon>Lithodesmiales</taxon>
        <taxon>Lithodesmiaceae</taxon>
        <taxon>Ditylum</taxon>
    </lineage>
</organism>
<reference evidence="1" key="1">
    <citation type="submission" date="2021-01" db="EMBL/GenBank/DDBJ databases">
        <authorList>
            <person name="Corre E."/>
            <person name="Pelletier E."/>
            <person name="Niang G."/>
            <person name="Scheremetjew M."/>
            <person name="Finn R."/>
            <person name="Kale V."/>
            <person name="Holt S."/>
            <person name="Cochrane G."/>
            <person name="Meng A."/>
            <person name="Brown T."/>
            <person name="Cohen L."/>
        </authorList>
    </citation>
    <scope>NUCLEOTIDE SEQUENCE</scope>
    <source>
        <strain evidence="1">GSO104</strain>
    </source>
</reference>
<proteinExistence type="predicted"/>